<dbReference type="Pfam" id="PF01610">
    <property type="entry name" value="DDE_Tnp_ISL3"/>
    <property type="match status" value="2"/>
</dbReference>
<dbReference type="PANTHER" id="PTHR33498:SF1">
    <property type="entry name" value="TRANSPOSASE FOR INSERTION SEQUENCE ELEMENT IS1557"/>
    <property type="match status" value="1"/>
</dbReference>
<protein>
    <submittedName>
        <fullName evidence="2">ISL3 family transposase</fullName>
    </submittedName>
</protein>
<accession>A0ABS8ZAH9</accession>
<dbReference type="Proteomes" id="UP001521150">
    <property type="component" value="Unassembled WGS sequence"/>
</dbReference>
<name>A0ABS8ZAH9_9PSEU</name>
<comment type="caution">
    <text evidence="2">The sequence shown here is derived from an EMBL/GenBank/DDBJ whole genome shotgun (WGS) entry which is preliminary data.</text>
</comment>
<dbReference type="InterPro" id="IPR047951">
    <property type="entry name" value="Transpos_ISL3"/>
</dbReference>
<sequence>MTIRSDTAGADCPACGAWSARVHGRYSRSLTDLPSTGRRTVLVVRARRFVCANTECPKRTFVEQIPGVTRRHGRWSERLRSTLEKIGLALAGRAGAKMCKVLGVQASRSTLLRLVCALPDPSPPAPVAVGVDDYALRKGHVYGTVVIDMQTHRPLDLLPDREAETVAAWLSRHQTIEIVCRDRGPSYIDGATTGAPQAIQVADRWHLWHNLVQTIERCVSGHAACIRTAMAETSTAADTPSTEDEQPGTQWPTGHRFADRARATHAAVHELLAAGHSQRAIARQLRMGGKTVARYARASTPEALFTGQWQNRPTKLDDYKPYLHQRWTSGFTNVWALWKEITAQGYTGGYGAVSAYIRPMRTTPQPVGTRPPSARAVAGWIATPPDDLDEPHCLTLKAVLDHCPELDALSGHVRSFADMLVHLRGERLPQWLADVQANDLPRLHNFAAGLQRDLPAVTAGLTLRWNSGAVEGHVNRIKMLKRQMFGRAGFRLLRKRVLLS</sequence>
<gene>
    <name evidence="2" type="ORF">LWC34_16995</name>
</gene>
<reference evidence="2 3" key="1">
    <citation type="submission" date="2021-12" db="EMBL/GenBank/DDBJ databases">
        <title>Genome sequence of Kibdelosporangium philippinense ATCC 49844.</title>
        <authorList>
            <person name="Fedorov E.A."/>
            <person name="Omeragic M."/>
            <person name="Shalygina K.F."/>
            <person name="Maclea K.S."/>
        </authorList>
    </citation>
    <scope>NUCLEOTIDE SEQUENCE [LARGE SCALE GENOMIC DNA]</scope>
    <source>
        <strain evidence="2 3">ATCC 49844</strain>
    </source>
</reference>
<dbReference type="PROSITE" id="PS50531">
    <property type="entry name" value="HTH_IS21"/>
    <property type="match status" value="1"/>
</dbReference>
<dbReference type="InterPro" id="IPR029261">
    <property type="entry name" value="Transposase_Znf"/>
</dbReference>
<feature type="domain" description="HTH IS21-type" evidence="1">
    <location>
        <begin position="263"/>
        <end position="327"/>
    </location>
</feature>
<dbReference type="InterPro" id="IPR017894">
    <property type="entry name" value="HTH_IS21_transposase_type"/>
</dbReference>
<dbReference type="Pfam" id="PF14690">
    <property type="entry name" value="Zn_ribbon_ISL3"/>
    <property type="match status" value="1"/>
</dbReference>
<dbReference type="PANTHER" id="PTHR33498">
    <property type="entry name" value="TRANSPOSASE FOR INSERTION SEQUENCE ELEMENT IS1557"/>
    <property type="match status" value="1"/>
</dbReference>
<dbReference type="NCBIfam" id="NF033550">
    <property type="entry name" value="transpos_ISL3"/>
    <property type="match status" value="1"/>
</dbReference>
<dbReference type="InterPro" id="IPR002560">
    <property type="entry name" value="Transposase_DDE"/>
</dbReference>
<evidence type="ECO:0000259" key="1">
    <source>
        <dbReference type="PROSITE" id="PS50531"/>
    </source>
</evidence>
<evidence type="ECO:0000313" key="3">
    <source>
        <dbReference type="Proteomes" id="UP001521150"/>
    </source>
</evidence>
<organism evidence="2 3">
    <name type="scientific">Kibdelosporangium philippinense</name>
    <dbReference type="NCBI Taxonomy" id="211113"/>
    <lineage>
        <taxon>Bacteria</taxon>
        <taxon>Bacillati</taxon>
        <taxon>Actinomycetota</taxon>
        <taxon>Actinomycetes</taxon>
        <taxon>Pseudonocardiales</taxon>
        <taxon>Pseudonocardiaceae</taxon>
        <taxon>Kibdelosporangium</taxon>
    </lineage>
</organism>
<dbReference type="RefSeq" id="WP_233726025.1">
    <property type="nucleotide sequence ID" value="NZ_JBHSJQ010000026.1"/>
</dbReference>
<keyword evidence="3" id="KW-1185">Reference proteome</keyword>
<proteinExistence type="predicted"/>
<dbReference type="EMBL" id="JAJVCN010000001">
    <property type="protein sequence ID" value="MCE7004517.1"/>
    <property type="molecule type" value="Genomic_DNA"/>
</dbReference>
<evidence type="ECO:0000313" key="2">
    <source>
        <dbReference type="EMBL" id="MCE7004517.1"/>
    </source>
</evidence>